<dbReference type="GO" id="GO:0019877">
    <property type="term" value="P:diaminopimelate biosynthetic process"/>
    <property type="evidence" value="ECO:0007669"/>
    <property type="project" value="UniProtKB-UniRule"/>
</dbReference>
<dbReference type="UniPathway" id="UPA00034">
    <property type="reaction ID" value="UER00017"/>
</dbReference>
<evidence type="ECO:0000256" key="6">
    <source>
        <dbReference type="ARBA" id="ARBA00022605"/>
    </source>
</evidence>
<keyword evidence="10 12" id="KW-0704">Schiff base</keyword>
<dbReference type="EMBL" id="HF563609">
    <property type="protein sequence ID" value="CCP26760.1"/>
    <property type="molecule type" value="Genomic_DNA"/>
</dbReference>
<reference evidence="17" key="1">
    <citation type="journal article" date="2013" name="Genome Announc.">
        <title>First genome sequence of a syntrophic acetate-oxidizing bacterium, Tepidanaerobacter acetatoxydans strain Re1.</title>
        <authorList>
            <person name="Manzoor S."/>
            <person name="Bongcam-Rudloff E."/>
            <person name="Schnurer A."/>
            <person name="Muller B."/>
        </authorList>
    </citation>
    <scope>NUCLEOTIDE SEQUENCE [LARGE SCALE GENOMIC DNA]</scope>
    <source>
        <strain evidence="17">Re1</strain>
    </source>
</reference>
<dbReference type="InterPro" id="IPR013785">
    <property type="entry name" value="Aldolase_TIM"/>
</dbReference>
<comment type="function">
    <text evidence="1 12">Catalyzes the condensation of (S)-aspartate-beta-semialdehyde [(S)-ASA] and pyruvate to 4-hydroxy-tetrahydrodipicolinate (HTPA).</text>
</comment>
<accession>L0S0G6</accession>
<dbReference type="PRINTS" id="PR00146">
    <property type="entry name" value="DHPICSNTHASE"/>
</dbReference>
<feature type="active site" description="Schiff-base intermediate with substrate" evidence="12 14">
    <location>
        <position position="165"/>
    </location>
</feature>
<comment type="subcellular location">
    <subcellularLocation>
        <location evidence="12">Cytoplasm</location>
    </subcellularLocation>
</comment>
<evidence type="ECO:0000256" key="14">
    <source>
        <dbReference type="PIRSR" id="PIRSR001365-1"/>
    </source>
</evidence>
<dbReference type="OrthoDB" id="9771791at2"/>
<proteinExistence type="inferred from homology"/>
<evidence type="ECO:0000256" key="10">
    <source>
        <dbReference type="ARBA" id="ARBA00023270"/>
    </source>
</evidence>
<keyword evidence="9 12" id="KW-0456">Lyase</keyword>
<feature type="site" description="Part of a proton relay during catalysis" evidence="12">
    <location>
        <position position="47"/>
    </location>
</feature>
<feature type="binding site" evidence="12 15">
    <location>
        <position position="211"/>
    </location>
    <ligand>
        <name>pyruvate</name>
        <dbReference type="ChEBI" id="CHEBI:15361"/>
    </ligand>
</feature>
<dbReference type="Proteomes" id="UP000010802">
    <property type="component" value="Chromosome"/>
</dbReference>
<comment type="catalytic activity">
    <reaction evidence="11 12">
        <text>L-aspartate 4-semialdehyde + pyruvate = (2S,4S)-4-hydroxy-2,3,4,5-tetrahydrodipicolinate + H2O + H(+)</text>
        <dbReference type="Rhea" id="RHEA:34171"/>
        <dbReference type="ChEBI" id="CHEBI:15361"/>
        <dbReference type="ChEBI" id="CHEBI:15377"/>
        <dbReference type="ChEBI" id="CHEBI:15378"/>
        <dbReference type="ChEBI" id="CHEBI:67139"/>
        <dbReference type="ChEBI" id="CHEBI:537519"/>
        <dbReference type="EC" id="4.3.3.7"/>
    </reaction>
</comment>
<dbReference type="EC" id="4.3.3.7" evidence="4 12"/>
<dbReference type="GO" id="GO:0008840">
    <property type="term" value="F:4-hydroxy-tetrahydrodipicolinate synthase activity"/>
    <property type="evidence" value="ECO:0007669"/>
    <property type="project" value="UniProtKB-UniRule"/>
</dbReference>
<dbReference type="eggNOG" id="COG0329">
    <property type="taxonomic scope" value="Bacteria"/>
</dbReference>
<comment type="subunit">
    <text evidence="12">Homotetramer; dimer of dimers.</text>
</comment>
<evidence type="ECO:0000256" key="3">
    <source>
        <dbReference type="ARBA" id="ARBA00007592"/>
    </source>
</evidence>
<dbReference type="PATRIC" id="fig|1209989.3.peg.2243"/>
<dbReference type="NCBIfam" id="TIGR00674">
    <property type="entry name" value="dapA"/>
    <property type="match status" value="1"/>
</dbReference>
<evidence type="ECO:0000256" key="9">
    <source>
        <dbReference type="ARBA" id="ARBA00023239"/>
    </source>
</evidence>
<dbReference type="CDD" id="cd00950">
    <property type="entry name" value="DHDPS"/>
    <property type="match status" value="1"/>
</dbReference>
<dbReference type="PANTHER" id="PTHR12128:SF66">
    <property type="entry name" value="4-HYDROXY-2-OXOGLUTARATE ALDOLASE, MITOCHONDRIAL"/>
    <property type="match status" value="1"/>
</dbReference>
<keyword evidence="7 12" id="KW-0220">Diaminopimelate biosynthesis</keyword>
<keyword evidence="5 12" id="KW-0963">Cytoplasm</keyword>
<gene>
    <name evidence="12 16" type="primary">dapA</name>
    <name evidence="16" type="ordered locus">TEPIRE1_1943</name>
</gene>
<keyword evidence="8 12" id="KW-0457">Lysine biosynthesis</keyword>
<dbReference type="STRING" id="1209989.TepRe1_1803"/>
<dbReference type="SUPFAM" id="SSF51569">
    <property type="entry name" value="Aldolase"/>
    <property type="match status" value="1"/>
</dbReference>
<dbReference type="KEGG" id="tae:TepiRe1_1943"/>
<evidence type="ECO:0000256" key="13">
    <source>
        <dbReference type="PIRNR" id="PIRNR001365"/>
    </source>
</evidence>
<keyword evidence="17" id="KW-1185">Reference proteome</keyword>
<evidence type="ECO:0000256" key="11">
    <source>
        <dbReference type="ARBA" id="ARBA00047836"/>
    </source>
</evidence>
<evidence type="ECO:0000256" key="15">
    <source>
        <dbReference type="PIRSR" id="PIRSR001365-2"/>
    </source>
</evidence>
<evidence type="ECO:0000256" key="8">
    <source>
        <dbReference type="ARBA" id="ARBA00023154"/>
    </source>
</evidence>
<comment type="caution">
    <text evidence="12">Was originally thought to be a dihydrodipicolinate synthase (DHDPS), catalyzing the condensation of (S)-aspartate-beta-semialdehyde [(S)-ASA] and pyruvate to dihydrodipicolinate (DHDP). However, it was shown in E.coli that the product of the enzymatic reaction is not dihydrodipicolinate but in fact (4S)-4-hydroxy-2,3,4,5-tetrahydro-(2S)-dipicolinic acid (HTPA), and that the consecutive dehydration reaction leading to DHDP is not spontaneous but catalyzed by DapB.</text>
</comment>
<name>F4LXK5_TEPAE</name>
<protein>
    <recommendedName>
        <fullName evidence="4 12">4-hydroxy-tetrahydrodipicolinate synthase</fullName>
        <shortName evidence="12">HTPA synthase</shortName>
        <ecNumber evidence="4 12">4.3.3.7</ecNumber>
    </recommendedName>
</protein>
<evidence type="ECO:0000256" key="5">
    <source>
        <dbReference type="ARBA" id="ARBA00022490"/>
    </source>
</evidence>
<dbReference type="Gene3D" id="3.20.20.70">
    <property type="entry name" value="Aldolase class I"/>
    <property type="match status" value="1"/>
</dbReference>
<evidence type="ECO:0000256" key="12">
    <source>
        <dbReference type="HAMAP-Rule" id="MF_00418"/>
    </source>
</evidence>
<dbReference type="InterPro" id="IPR002220">
    <property type="entry name" value="DapA-like"/>
</dbReference>
<dbReference type="InterPro" id="IPR005263">
    <property type="entry name" value="DapA"/>
</dbReference>
<evidence type="ECO:0000313" key="17">
    <source>
        <dbReference type="Proteomes" id="UP000010802"/>
    </source>
</evidence>
<dbReference type="Pfam" id="PF00701">
    <property type="entry name" value="DHDPS"/>
    <property type="match status" value="1"/>
</dbReference>
<comment type="similarity">
    <text evidence="3 12 13">Belongs to the DapA family.</text>
</comment>
<dbReference type="RefSeq" id="WP_013778856.1">
    <property type="nucleotide sequence ID" value="NC_015519.1"/>
</dbReference>
<feature type="active site" description="Proton donor/acceptor" evidence="12 14">
    <location>
        <position position="136"/>
    </location>
</feature>
<dbReference type="HAMAP" id="MF_00418">
    <property type="entry name" value="DapA"/>
    <property type="match status" value="1"/>
</dbReference>
<dbReference type="AlphaFoldDB" id="F4LXK5"/>
<evidence type="ECO:0000256" key="1">
    <source>
        <dbReference type="ARBA" id="ARBA00003294"/>
    </source>
</evidence>
<dbReference type="SMART" id="SM01130">
    <property type="entry name" value="DHDPS"/>
    <property type="match status" value="1"/>
</dbReference>
<feature type="site" description="Part of a proton relay during catalysis" evidence="12">
    <location>
        <position position="110"/>
    </location>
</feature>
<dbReference type="PIRSF" id="PIRSF001365">
    <property type="entry name" value="DHDPS"/>
    <property type="match status" value="1"/>
</dbReference>
<dbReference type="KEGG" id="tep:TepRe1_1803"/>
<evidence type="ECO:0000256" key="7">
    <source>
        <dbReference type="ARBA" id="ARBA00022915"/>
    </source>
</evidence>
<evidence type="ECO:0000256" key="4">
    <source>
        <dbReference type="ARBA" id="ARBA00012086"/>
    </source>
</evidence>
<keyword evidence="6 12" id="KW-0028">Amino-acid biosynthesis</keyword>
<dbReference type="PANTHER" id="PTHR12128">
    <property type="entry name" value="DIHYDRODIPICOLINATE SYNTHASE"/>
    <property type="match status" value="1"/>
</dbReference>
<dbReference type="GO" id="GO:0009089">
    <property type="term" value="P:lysine biosynthetic process via diaminopimelate"/>
    <property type="evidence" value="ECO:0007669"/>
    <property type="project" value="UniProtKB-UniRule"/>
</dbReference>
<dbReference type="HOGENOM" id="CLU_049343_7_1_9"/>
<sequence length="303" mass="34223">MNKYGRILLPFITPFGKNEEVNYQAFEELLNYAIERDYLDTVIVTGTTGEFNVLTFEEKVKLYETAVKVVNGRKPIIAGTGCASTRETIELTNAATKLGIDTCMIVAPYYCKPTQEAIYENYLRIAKETDTNIMIYNIPIFTGVNIEPNTVRELIKQSKKFFAIKDESGINPVQITDYYFAVKDINPEFLIFNGDDIMLMPTLAQGAVGIVSGGSLILGDKVREVFTKYYEGKVKESLEIYRQIFRFTRALGINSRTNPIPALKAAVEMVTGIEVGGVRMPLNNLTEEERKYLKEVLEEIKLI</sequence>
<comment type="pathway">
    <text evidence="2 12">Amino-acid biosynthesis; L-lysine biosynthesis via DAP pathway; (S)-tetrahydrodipicolinate from L-aspartate: step 3/4.</text>
</comment>
<dbReference type="GO" id="GO:0005737">
    <property type="term" value="C:cytoplasm"/>
    <property type="evidence" value="ECO:0007669"/>
    <property type="project" value="UniProtKB-SubCell"/>
</dbReference>
<evidence type="ECO:0000256" key="2">
    <source>
        <dbReference type="ARBA" id="ARBA00005120"/>
    </source>
</evidence>
<organism evidence="16 17">
    <name type="scientific">Tepidanaerobacter acetatoxydans (strain DSM 21804 / JCM 16047 / Re1)</name>
    <dbReference type="NCBI Taxonomy" id="1209989"/>
    <lineage>
        <taxon>Bacteria</taxon>
        <taxon>Bacillati</taxon>
        <taxon>Bacillota</taxon>
        <taxon>Clostridia</taxon>
        <taxon>Thermosediminibacterales</taxon>
        <taxon>Tepidanaerobacteraceae</taxon>
        <taxon>Tepidanaerobacter</taxon>
    </lineage>
</organism>
<accession>F4LXK5</accession>
<evidence type="ECO:0000313" key="16">
    <source>
        <dbReference type="EMBL" id="CCP26760.1"/>
    </source>
</evidence>
<feature type="binding site" evidence="12 15">
    <location>
        <position position="48"/>
    </location>
    <ligand>
        <name>pyruvate</name>
        <dbReference type="ChEBI" id="CHEBI:15361"/>
    </ligand>
</feature>